<evidence type="ECO:0000313" key="1">
    <source>
        <dbReference type="EMBL" id="CAI8616356.1"/>
    </source>
</evidence>
<gene>
    <name evidence="1" type="ORF">VFH_VI025000</name>
</gene>
<dbReference type="Proteomes" id="UP001157006">
    <property type="component" value="Chromosome 6"/>
</dbReference>
<sequence>MPSSTGCKGNGYRSKGVYHIPYSELMERKAKGLCFRWGEKFLPLHQCAGKQLRLVISSDDEICNNKGEVLAIEAKEGDEGMECNSMMLFGLEGEAEITILSLIPYIWRSMAGKSMENQCSRASFEDKIDSEGGNDRTPWPNGIDGLIICPTLTASRRLS</sequence>
<evidence type="ECO:0000313" key="2">
    <source>
        <dbReference type="Proteomes" id="UP001157006"/>
    </source>
</evidence>
<dbReference type="EMBL" id="OX451741">
    <property type="protein sequence ID" value="CAI8616356.1"/>
    <property type="molecule type" value="Genomic_DNA"/>
</dbReference>
<accession>A0AAV1B1Z7</accession>
<proteinExistence type="predicted"/>
<dbReference type="AlphaFoldDB" id="A0AAV1B1Z7"/>
<name>A0AAV1B1Z7_VICFA</name>
<protein>
    <submittedName>
        <fullName evidence="1">Uncharacterized protein</fullName>
    </submittedName>
</protein>
<keyword evidence="2" id="KW-1185">Reference proteome</keyword>
<reference evidence="1 2" key="1">
    <citation type="submission" date="2023-01" db="EMBL/GenBank/DDBJ databases">
        <authorList>
            <person name="Kreplak J."/>
        </authorList>
    </citation>
    <scope>NUCLEOTIDE SEQUENCE [LARGE SCALE GENOMIC DNA]</scope>
</reference>
<organism evidence="1 2">
    <name type="scientific">Vicia faba</name>
    <name type="common">Broad bean</name>
    <name type="synonym">Faba vulgaris</name>
    <dbReference type="NCBI Taxonomy" id="3906"/>
    <lineage>
        <taxon>Eukaryota</taxon>
        <taxon>Viridiplantae</taxon>
        <taxon>Streptophyta</taxon>
        <taxon>Embryophyta</taxon>
        <taxon>Tracheophyta</taxon>
        <taxon>Spermatophyta</taxon>
        <taxon>Magnoliopsida</taxon>
        <taxon>eudicotyledons</taxon>
        <taxon>Gunneridae</taxon>
        <taxon>Pentapetalae</taxon>
        <taxon>rosids</taxon>
        <taxon>fabids</taxon>
        <taxon>Fabales</taxon>
        <taxon>Fabaceae</taxon>
        <taxon>Papilionoideae</taxon>
        <taxon>50 kb inversion clade</taxon>
        <taxon>NPAAA clade</taxon>
        <taxon>Hologalegina</taxon>
        <taxon>IRL clade</taxon>
        <taxon>Fabeae</taxon>
        <taxon>Vicia</taxon>
    </lineage>
</organism>